<comment type="caution">
    <text evidence="1">The sequence shown here is derived from an EMBL/GenBank/DDBJ whole genome shotgun (WGS) entry which is preliminary data.</text>
</comment>
<evidence type="ECO:0000313" key="2">
    <source>
        <dbReference type="Proteomes" id="UP000281406"/>
    </source>
</evidence>
<reference evidence="1 2" key="1">
    <citation type="submission" date="2018-10" db="EMBL/GenBank/DDBJ databases">
        <title>Genome assembly for a Yunnan-Guizhou Plateau 3E fish, Anabarilius grahami (Regan), and its evolutionary and genetic applications.</title>
        <authorList>
            <person name="Jiang W."/>
        </authorList>
    </citation>
    <scope>NUCLEOTIDE SEQUENCE [LARGE SCALE GENOMIC DNA]</scope>
    <source>
        <strain evidence="1">AG-KIZ</strain>
        <tissue evidence="1">Muscle</tissue>
    </source>
</reference>
<accession>A0A3N0XD55</accession>
<keyword evidence="2" id="KW-1185">Reference proteome</keyword>
<proteinExistence type="predicted"/>
<gene>
    <name evidence="1" type="ORF">DPX16_12879</name>
</gene>
<name>A0A3N0XD55_ANAGA</name>
<protein>
    <submittedName>
        <fullName evidence="1">Uncharacterized protein</fullName>
    </submittedName>
</protein>
<dbReference type="Proteomes" id="UP000281406">
    <property type="component" value="Unassembled WGS sequence"/>
</dbReference>
<dbReference type="AlphaFoldDB" id="A0A3N0XD55"/>
<organism evidence="1 2">
    <name type="scientific">Anabarilius grahami</name>
    <name type="common">Kanglang fish</name>
    <name type="synonym">Barilius grahami</name>
    <dbReference type="NCBI Taxonomy" id="495550"/>
    <lineage>
        <taxon>Eukaryota</taxon>
        <taxon>Metazoa</taxon>
        <taxon>Chordata</taxon>
        <taxon>Craniata</taxon>
        <taxon>Vertebrata</taxon>
        <taxon>Euteleostomi</taxon>
        <taxon>Actinopterygii</taxon>
        <taxon>Neopterygii</taxon>
        <taxon>Teleostei</taxon>
        <taxon>Ostariophysi</taxon>
        <taxon>Cypriniformes</taxon>
        <taxon>Xenocyprididae</taxon>
        <taxon>Xenocypridinae</taxon>
        <taxon>Xenocypridinae incertae sedis</taxon>
        <taxon>Anabarilius</taxon>
    </lineage>
</organism>
<sequence length="169" mass="19485">MERSNYTDQRKLRTGTRKRDVQLGFSFFLSGFGSVDFNECLQDLSEDYFGPIVCLLNWAVAHQSDSWLQRGSQPCGYSRRPSVQTRRGDERPVWRAHSERHCQTMQHINPKLKGPLQIQSVIPSGKVRCSKCQLRCEFCHAKAMNCRVADSPQWRANACINTVRFSSRD</sequence>
<evidence type="ECO:0000313" key="1">
    <source>
        <dbReference type="EMBL" id="ROI15327.1"/>
    </source>
</evidence>
<dbReference type="EMBL" id="RJVU01079805">
    <property type="protein sequence ID" value="ROI15327.1"/>
    <property type="molecule type" value="Genomic_DNA"/>
</dbReference>